<organism evidence="1 2">
    <name type="scientific">Taenia crassiceps</name>
    <dbReference type="NCBI Taxonomy" id="6207"/>
    <lineage>
        <taxon>Eukaryota</taxon>
        <taxon>Metazoa</taxon>
        <taxon>Spiralia</taxon>
        <taxon>Lophotrochozoa</taxon>
        <taxon>Platyhelminthes</taxon>
        <taxon>Cestoda</taxon>
        <taxon>Eucestoda</taxon>
        <taxon>Cyclophyllidea</taxon>
        <taxon>Taeniidae</taxon>
        <taxon>Taenia</taxon>
    </lineage>
</organism>
<evidence type="ECO:0000313" key="2">
    <source>
        <dbReference type="Proteomes" id="UP001651158"/>
    </source>
</evidence>
<evidence type="ECO:0008006" key="3">
    <source>
        <dbReference type="Google" id="ProtNLM"/>
    </source>
</evidence>
<keyword evidence="2" id="KW-1185">Reference proteome</keyword>
<comment type="caution">
    <text evidence="1">The sequence shown here is derived from an EMBL/GenBank/DDBJ whole genome shotgun (WGS) entry which is preliminary data.</text>
</comment>
<gene>
    <name evidence="1" type="ORF">TcWFU_001794</name>
</gene>
<dbReference type="Proteomes" id="UP001651158">
    <property type="component" value="Unassembled WGS sequence"/>
</dbReference>
<accession>A0ABR4QD33</accession>
<proteinExistence type="predicted"/>
<sequence>MEEASTAAAAAMHTVCGVRMCVALASASVLPTRSPARLPGYLPNYLPTSLSPYSSCEDSPSSTAALLVNLQRALPIAQHSHLNNPKA</sequence>
<protein>
    <recommendedName>
        <fullName evidence="3">Secreted protein</fullName>
    </recommendedName>
</protein>
<reference evidence="1 2" key="1">
    <citation type="journal article" date="2022" name="Front. Cell. Infect. Microbiol.">
        <title>The Genomes of Two Strains of Taenia crassiceps the Animal Model for the Study of Human Cysticercosis.</title>
        <authorList>
            <person name="Bobes R.J."/>
            <person name="Estrada K."/>
            <person name="Rios-Valencia D.G."/>
            <person name="Calderon-Gallegos A."/>
            <person name="de la Torre P."/>
            <person name="Carrero J.C."/>
            <person name="Sanchez-Flores A."/>
            <person name="Laclette J.P."/>
        </authorList>
    </citation>
    <scope>NUCLEOTIDE SEQUENCE [LARGE SCALE GENOMIC DNA]</scope>
    <source>
        <strain evidence="1">WFUcys</strain>
    </source>
</reference>
<name>A0ABR4QD33_9CEST</name>
<dbReference type="EMBL" id="JAKROA010000004">
    <property type="protein sequence ID" value="KAL5107394.1"/>
    <property type="molecule type" value="Genomic_DNA"/>
</dbReference>
<evidence type="ECO:0000313" key="1">
    <source>
        <dbReference type="EMBL" id="KAL5107394.1"/>
    </source>
</evidence>